<dbReference type="GO" id="GO:0016614">
    <property type="term" value="F:oxidoreductase activity, acting on CH-OH group of donors"/>
    <property type="evidence" value="ECO:0007669"/>
    <property type="project" value="UniProtKB-ARBA"/>
</dbReference>
<gene>
    <name evidence="4" type="ORF">BCR42DRAFT_490465</name>
</gene>
<dbReference type="Proteomes" id="UP000193560">
    <property type="component" value="Unassembled WGS sequence"/>
</dbReference>
<evidence type="ECO:0000256" key="3">
    <source>
        <dbReference type="ARBA" id="ARBA00023002"/>
    </source>
</evidence>
<comment type="caution">
    <text evidence="4">The sequence shown here is derived from an EMBL/GenBank/DDBJ whole genome shotgun (WGS) entry which is preliminary data.</text>
</comment>
<protein>
    <recommendedName>
        <fullName evidence="6">Oxidoreductase</fullName>
    </recommendedName>
</protein>
<keyword evidence="3" id="KW-0560">Oxidoreductase</keyword>
<evidence type="ECO:0000313" key="4">
    <source>
        <dbReference type="EMBL" id="ORZ17765.1"/>
    </source>
</evidence>
<dbReference type="PANTHER" id="PTHR48107">
    <property type="entry name" value="NADPH-DEPENDENT ALDEHYDE REDUCTASE-LIKE PROTEIN, CHLOROPLASTIC-RELATED"/>
    <property type="match status" value="1"/>
</dbReference>
<organism evidence="4 5">
    <name type="scientific">Absidia repens</name>
    <dbReference type="NCBI Taxonomy" id="90262"/>
    <lineage>
        <taxon>Eukaryota</taxon>
        <taxon>Fungi</taxon>
        <taxon>Fungi incertae sedis</taxon>
        <taxon>Mucoromycota</taxon>
        <taxon>Mucoromycotina</taxon>
        <taxon>Mucoromycetes</taxon>
        <taxon>Mucorales</taxon>
        <taxon>Cunninghamellaceae</taxon>
        <taxon>Absidia</taxon>
    </lineage>
</organism>
<dbReference type="PRINTS" id="PR00081">
    <property type="entry name" value="GDHRDH"/>
</dbReference>
<dbReference type="InterPro" id="IPR036291">
    <property type="entry name" value="NAD(P)-bd_dom_sf"/>
</dbReference>
<reference evidence="4 5" key="1">
    <citation type="submission" date="2016-07" db="EMBL/GenBank/DDBJ databases">
        <title>Pervasive Adenine N6-methylation of Active Genes in Fungi.</title>
        <authorList>
            <consortium name="DOE Joint Genome Institute"/>
            <person name="Mondo S.J."/>
            <person name="Dannebaum R.O."/>
            <person name="Kuo R.C."/>
            <person name="Labutti K."/>
            <person name="Haridas S."/>
            <person name="Kuo A."/>
            <person name="Salamov A."/>
            <person name="Ahrendt S.R."/>
            <person name="Lipzen A."/>
            <person name="Sullivan W."/>
            <person name="Andreopoulos W.B."/>
            <person name="Clum A."/>
            <person name="Lindquist E."/>
            <person name="Daum C."/>
            <person name="Ramamoorthy G.K."/>
            <person name="Gryganskyi A."/>
            <person name="Culley D."/>
            <person name="Magnuson J.K."/>
            <person name="James T.Y."/>
            <person name="O'Malley M.A."/>
            <person name="Stajich J.E."/>
            <person name="Spatafora J.W."/>
            <person name="Visel A."/>
            <person name="Grigoriev I.V."/>
        </authorList>
    </citation>
    <scope>NUCLEOTIDE SEQUENCE [LARGE SCALE GENOMIC DNA]</scope>
    <source>
        <strain evidence="4 5">NRRL 1336</strain>
    </source>
</reference>
<comment type="similarity">
    <text evidence="1">Belongs to the short-chain dehydrogenases/reductases (SDR) family.</text>
</comment>
<evidence type="ECO:0000256" key="2">
    <source>
        <dbReference type="ARBA" id="ARBA00022857"/>
    </source>
</evidence>
<evidence type="ECO:0000313" key="5">
    <source>
        <dbReference type="Proteomes" id="UP000193560"/>
    </source>
</evidence>
<dbReference type="SUPFAM" id="SSF51735">
    <property type="entry name" value="NAD(P)-binding Rossmann-fold domains"/>
    <property type="match status" value="1"/>
</dbReference>
<dbReference type="Gene3D" id="3.40.50.720">
    <property type="entry name" value="NAD(P)-binding Rossmann-like Domain"/>
    <property type="match status" value="1"/>
</dbReference>
<dbReference type="FunFam" id="3.40.50.720:FF:000084">
    <property type="entry name" value="Short-chain dehydrogenase reductase"/>
    <property type="match status" value="1"/>
</dbReference>
<dbReference type="EMBL" id="MCGE01000009">
    <property type="protein sequence ID" value="ORZ17765.1"/>
    <property type="molecule type" value="Genomic_DNA"/>
</dbReference>
<name>A0A1X2IJM2_9FUNG</name>
<dbReference type="PANTHER" id="PTHR48107:SF16">
    <property type="entry name" value="NADPH-DEPENDENT ALDEHYDE REDUCTASE 1, CHLOROPLASTIC"/>
    <property type="match status" value="1"/>
</dbReference>
<evidence type="ECO:0000256" key="1">
    <source>
        <dbReference type="ARBA" id="ARBA00006484"/>
    </source>
</evidence>
<accession>A0A1X2IJM2</accession>
<dbReference type="Pfam" id="PF13561">
    <property type="entry name" value="adh_short_C2"/>
    <property type="match status" value="1"/>
</dbReference>
<dbReference type="AlphaFoldDB" id="A0A1X2IJM2"/>
<dbReference type="InterPro" id="IPR002347">
    <property type="entry name" value="SDR_fam"/>
</dbReference>
<dbReference type="PROSITE" id="PS00061">
    <property type="entry name" value="ADH_SHORT"/>
    <property type="match status" value="1"/>
</dbReference>
<dbReference type="PRINTS" id="PR00080">
    <property type="entry name" value="SDRFAMILY"/>
</dbReference>
<proteinExistence type="inferred from homology"/>
<dbReference type="InterPro" id="IPR020904">
    <property type="entry name" value="Sc_DH/Rdtase_CS"/>
</dbReference>
<keyword evidence="2" id="KW-0521">NADP</keyword>
<keyword evidence="5" id="KW-1185">Reference proteome</keyword>
<evidence type="ECO:0008006" key="6">
    <source>
        <dbReference type="Google" id="ProtNLM"/>
    </source>
</evidence>
<dbReference type="STRING" id="90262.A0A1X2IJM2"/>
<dbReference type="OrthoDB" id="1393670at2759"/>
<sequence>MTLGFDEELPQDVYEFNAIRQKLTYNNKSGIASALKPAPVTQHLPSFDPETGKPCFKAYRGSGKLQGKFALITGADSGIGRAVATLYALEGLAGVTIVYRDEREDADAMYTKNTIEAQSSCKVHLIARDVGFEKNCREILDAHLSTFGRIDILVNNAAEQHKVHKVEDLDCDTVERTFRTNVFGPIFMTKLVCEHLKAGGVVINTASIAAYRGMDVLVDYSATKGAVVSFTRALSQQLADRRIRVNAVAPGPVWTPLIPNTFTQEEIHKFGSFPPLKRPAQPCEIAAAFVFLASDDSSFVTGQVIHPNGGTVVNA</sequence>